<dbReference type="FunFam" id="3.30.200.20:FF:000035">
    <property type="entry name" value="Serine/threonine protein kinase Stk1"/>
    <property type="match status" value="1"/>
</dbReference>
<protein>
    <recommendedName>
        <fullName evidence="1">non-specific serine/threonine protein kinase</fullName>
        <ecNumber evidence="1">2.7.11.1</ecNumber>
    </recommendedName>
</protein>
<sequence>MRRMARVINKGYLLGDRYRIVDTLGEGGMANVYLADDIILKRQVAVKIIRLDLQKDSKVLARFQREALATSELSHPNIVSVFDVGTDHGLPYMVMEYVKGPDLKDYIRENSPIPLPKVITIMDQILSAMALAHEHGVIHRDLKPQNILMDEKGNIKIADFGIAVALNQSAITQTNSVLGSVHYMSPEQTRGGMVTKQSDIYSLGIILYELLTGEVPFSGETPVVIALKHVEDQIPSLRKQNKEIPQALENVVLKATAKDPRDRYASVEEMQADLDSSLDPSRASEPVFQPSHSRDDETKILPALNGKVMKMEKEAEEAQEKEKPKRSIWKNIKKYKWWWIGSIFPILAILVFMAMAVGHNNVRVPNVVNMSEKAARVSLKESGLAIGQVTRVYSSKTKKGKVVSTTPAADSPVAKGHKVNLVVSKGPNLTKVPDVEGTNVSAAKKKLTKLGFKVKVKYAPSNEYVPNLVISQNIKAGRKVDAASTTIALTVSEPLDDEPRAASSSSKNTFALADLKGKNLAAAQSYAKSKKLTLKVTKEASDSVDEGKIISTSPAAGSQVSAGDTLEVVVSTGAETEEVKKTYTVEYQASDDGSSASSSDDSSSSPSSSASSSSEDKGNHVQIYIQDDDHSIGNIYRDQYITKDTDFTITFSIKDNPGKIKIVRDGETVVNETVSKDESGD</sequence>
<keyword evidence="11" id="KW-1133">Transmembrane helix</keyword>
<keyword evidence="6 9" id="KW-0067">ATP-binding</keyword>
<evidence type="ECO:0000313" key="14">
    <source>
        <dbReference type="EMBL" id="MST79305.1"/>
    </source>
</evidence>
<evidence type="ECO:0000259" key="13">
    <source>
        <dbReference type="PROSITE" id="PS51178"/>
    </source>
</evidence>
<comment type="catalytic activity">
    <reaction evidence="7">
        <text>L-threonyl-[protein] + ATP = O-phospho-L-threonyl-[protein] + ADP + H(+)</text>
        <dbReference type="Rhea" id="RHEA:46608"/>
        <dbReference type="Rhea" id="RHEA-COMP:11060"/>
        <dbReference type="Rhea" id="RHEA-COMP:11605"/>
        <dbReference type="ChEBI" id="CHEBI:15378"/>
        <dbReference type="ChEBI" id="CHEBI:30013"/>
        <dbReference type="ChEBI" id="CHEBI:30616"/>
        <dbReference type="ChEBI" id="CHEBI:61977"/>
        <dbReference type="ChEBI" id="CHEBI:456216"/>
        <dbReference type="EC" id="2.7.11.1"/>
    </reaction>
</comment>
<dbReference type="InterPro" id="IPR005543">
    <property type="entry name" value="PASTA_dom"/>
</dbReference>
<dbReference type="SUPFAM" id="SSF56112">
    <property type="entry name" value="Protein kinase-like (PK-like)"/>
    <property type="match status" value="1"/>
</dbReference>
<evidence type="ECO:0000256" key="5">
    <source>
        <dbReference type="ARBA" id="ARBA00022777"/>
    </source>
</evidence>
<organism evidence="14 15">
    <name type="scientific">Lactobacillus equicursoris</name>
    <dbReference type="NCBI Taxonomy" id="420645"/>
    <lineage>
        <taxon>Bacteria</taxon>
        <taxon>Bacillati</taxon>
        <taxon>Bacillota</taxon>
        <taxon>Bacilli</taxon>
        <taxon>Lactobacillales</taxon>
        <taxon>Lactobacillaceae</taxon>
        <taxon>Lactobacillus</taxon>
    </lineage>
</organism>
<evidence type="ECO:0000256" key="1">
    <source>
        <dbReference type="ARBA" id="ARBA00012513"/>
    </source>
</evidence>
<feature type="domain" description="PASTA" evidence="13">
    <location>
        <begin position="426"/>
        <end position="493"/>
    </location>
</feature>
<feature type="domain" description="Protein kinase" evidence="12">
    <location>
        <begin position="18"/>
        <end position="288"/>
    </location>
</feature>
<dbReference type="FunFam" id="1.10.510.10:FF:000021">
    <property type="entry name" value="Serine/threonine protein kinase"/>
    <property type="match status" value="1"/>
</dbReference>
<dbReference type="PROSITE" id="PS00107">
    <property type="entry name" value="PROTEIN_KINASE_ATP"/>
    <property type="match status" value="1"/>
</dbReference>
<dbReference type="GO" id="GO:0004674">
    <property type="term" value="F:protein serine/threonine kinase activity"/>
    <property type="evidence" value="ECO:0007669"/>
    <property type="project" value="UniProtKB-KW"/>
</dbReference>
<keyword evidence="11" id="KW-0472">Membrane</keyword>
<dbReference type="GO" id="GO:0005524">
    <property type="term" value="F:ATP binding"/>
    <property type="evidence" value="ECO:0007669"/>
    <property type="project" value="UniProtKB-UniRule"/>
</dbReference>
<dbReference type="PROSITE" id="PS51178">
    <property type="entry name" value="PASTA"/>
    <property type="match status" value="3"/>
</dbReference>
<keyword evidence="4 9" id="KW-0547">Nucleotide-binding</keyword>
<dbReference type="SMART" id="SM00740">
    <property type="entry name" value="PASTA"/>
    <property type="match status" value="3"/>
</dbReference>
<keyword evidence="11" id="KW-0812">Transmembrane</keyword>
<keyword evidence="3" id="KW-0808">Transferase</keyword>
<proteinExistence type="predicted"/>
<dbReference type="Gene3D" id="1.10.510.10">
    <property type="entry name" value="Transferase(Phosphotransferase) domain 1"/>
    <property type="match status" value="1"/>
</dbReference>
<evidence type="ECO:0000256" key="3">
    <source>
        <dbReference type="ARBA" id="ARBA00022679"/>
    </source>
</evidence>
<feature type="domain" description="PASTA" evidence="13">
    <location>
        <begin position="506"/>
        <end position="572"/>
    </location>
</feature>
<feature type="transmembrane region" description="Helical" evidence="11">
    <location>
        <begin position="337"/>
        <end position="357"/>
    </location>
</feature>
<dbReference type="Gene3D" id="3.30.200.20">
    <property type="entry name" value="Phosphorylase Kinase, domain 1"/>
    <property type="match status" value="1"/>
</dbReference>
<comment type="caution">
    <text evidence="14">The sequence shown here is derived from an EMBL/GenBank/DDBJ whole genome shotgun (WGS) entry which is preliminary data.</text>
</comment>
<dbReference type="EMBL" id="VUMW01000003">
    <property type="protein sequence ID" value="MST79305.1"/>
    <property type="molecule type" value="Genomic_DNA"/>
</dbReference>
<evidence type="ECO:0000256" key="9">
    <source>
        <dbReference type="PROSITE-ProRule" id="PRU10141"/>
    </source>
</evidence>
<name>A0A844FM10_9LACO</name>
<dbReference type="InterPro" id="IPR011009">
    <property type="entry name" value="Kinase-like_dom_sf"/>
</dbReference>
<comment type="catalytic activity">
    <reaction evidence="8">
        <text>L-seryl-[protein] + ATP = O-phospho-L-seryl-[protein] + ADP + H(+)</text>
        <dbReference type="Rhea" id="RHEA:17989"/>
        <dbReference type="Rhea" id="RHEA-COMP:9863"/>
        <dbReference type="Rhea" id="RHEA-COMP:11604"/>
        <dbReference type="ChEBI" id="CHEBI:15378"/>
        <dbReference type="ChEBI" id="CHEBI:29999"/>
        <dbReference type="ChEBI" id="CHEBI:30616"/>
        <dbReference type="ChEBI" id="CHEBI:83421"/>
        <dbReference type="ChEBI" id="CHEBI:456216"/>
        <dbReference type="EC" id="2.7.11.1"/>
    </reaction>
</comment>
<dbReference type="Pfam" id="PF03793">
    <property type="entry name" value="PASTA"/>
    <property type="match status" value="3"/>
</dbReference>
<dbReference type="PROSITE" id="PS00108">
    <property type="entry name" value="PROTEIN_KINASE_ST"/>
    <property type="match status" value="1"/>
</dbReference>
<evidence type="ECO:0000256" key="6">
    <source>
        <dbReference type="ARBA" id="ARBA00022840"/>
    </source>
</evidence>
<evidence type="ECO:0000259" key="12">
    <source>
        <dbReference type="PROSITE" id="PS50011"/>
    </source>
</evidence>
<dbReference type="Gene3D" id="2.60.40.2560">
    <property type="match status" value="1"/>
</dbReference>
<dbReference type="InterPro" id="IPR017441">
    <property type="entry name" value="Protein_kinase_ATP_BS"/>
</dbReference>
<feature type="compositionally biased region" description="Low complexity" evidence="10">
    <location>
        <begin position="587"/>
        <end position="613"/>
    </location>
</feature>
<evidence type="ECO:0000256" key="7">
    <source>
        <dbReference type="ARBA" id="ARBA00047899"/>
    </source>
</evidence>
<evidence type="ECO:0000256" key="11">
    <source>
        <dbReference type="SAM" id="Phobius"/>
    </source>
</evidence>
<dbReference type="CDD" id="cd06577">
    <property type="entry name" value="PASTA_pknB"/>
    <property type="match status" value="3"/>
</dbReference>
<feature type="region of interest" description="Disordered" evidence="10">
    <location>
        <begin position="270"/>
        <end position="296"/>
    </location>
</feature>
<keyword evidence="2" id="KW-0723">Serine/threonine-protein kinase</keyword>
<dbReference type="PROSITE" id="PS50011">
    <property type="entry name" value="PROTEIN_KINASE_DOM"/>
    <property type="match status" value="1"/>
</dbReference>
<evidence type="ECO:0000256" key="10">
    <source>
        <dbReference type="SAM" id="MobiDB-lite"/>
    </source>
</evidence>
<evidence type="ECO:0000256" key="2">
    <source>
        <dbReference type="ARBA" id="ARBA00022527"/>
    </source>
</evidence>
<gene>
    <name evidence="14" type="primary">pknB</name>
    <name evidence="14" type="ORF">FYJ61_02150</name>
</gene>
<feature type="domain" description="PASTA" evidence="13">
    <location>
        <begin position="358"/>
        <end position="425"/>
    </location>
</feature>
<reference evidence="14 15" key="1">
    <citation type="submission" date="2019-08" db="EMBL/GenBank/DDBJ databases">
        <title>In-depth cultivation of the pig gut microbiome towards novel bacterial diversity and tailored functional studies.</title>
        <authorList>
            <person name="Wylensek D."/>
            <person name="Hitch T.C.A."/>
            <person name="Clavel T."/>
        </authorList>
    </citation>
    <scope>NUCLEOTIDE SEQUENCE [LARGE SCALE GENOMIC DNA]</scope>
    <source>
        <strain evidence="14 15">WCA-470BD-2E</strain>
    </source>
</reference>
<dbReference type="AlphaFoldDB" id="A0A844FM10"/>
<dbReference type="PANTHER" id="PTHR43289:SF34">
    <property type="entry name" value="SERINE_THREONINE-PROTEIN KINASE YBDM-RELATED"/>
    <property type="match status" value="1"/>
</dbReference>
<dbReference type="InterPro" id="IPR008271">
    <property type="entry name" value="Ser/Thr_kinase_AS"/>
</dbReference>
<dbReference type="InterPro" id="IPR000719">
    <property type="entry name" value="Prot_kinase_dom"/>
</dbReference>
<evidence type="ECO:0000256" key="8">
    <source>
        <dbReference type="ARBA" id="ARBA00048679"/>
    </source>
</evidence>
<feature type="region of interest" description="Disordered" evidence="10">
    <location>
        <begin position="587"/>
        <end position="618"/>
    </location>
</feature>
<accession>A0A844FM10</accession>
<dbReference type="Gene3D" id="3.30.10.20">
    <property type="match status" value="3"/>
</dbReference>
<dbReference type="EC" id="2.7.11.1" evidence="1"/>
<evidence type="ECO:0000256" key="4">
    <source>
        <dbReference type="ARBA" id="ARBA00022741"/>
    </source>
</evidence>
<evidence type="ECO:0000313" key="15">
    <source>
        <dbReference type="Proteomes" id="UP000452141"/>
    </source>
</evidence>
<dbReference type="Pfam" id="PF00069">
    <property type="entry name" value="Pkinase"/>
    <property type="match status" value="1"/>
</dbReference>
<keyword evidence="5 14" id="KW-0418">Kinase</keyword>
<dbReference type="PANTHER" id="PTHR43289">
    <property type="entry name" value="MITOGEN-ACTIVATED PROTEIN KINASE KINASE KINASE 20-RELATED"/>
    <property type="match status" value="1"/>
</dbReference>
<dbReference type="SMART" id="SM00220">
    <property type="entry name" value="S_TKc"/>
    <property type="match status" value="1"/>
</dbReference>
<dbReference type="Proteomes" id="UP000452141">
    <property type="component" value="Unassembled WGS sequence"/>
</dbReference>
<dbReference type="CDD" id="cd14014">
    <property type="entry name" value="STKc_PknB_like"/>
    <property type="match status" value="1"/>
</dbReference>
<dbReference type="NCBIfam" id="NF033483">
    <property type="entry name" value="PknB_PASTA_kin"/>
    <property type="match status" value="1"/>
</dbReference>
<feature type="binding site" evidence="9">
    <location>
        <position position="47"/>
    </location>
    <ligand>
        <name>ATP</name>
        <dbReference type="ChEBI" id="CHEBI:30616"/>
    </ligand>
</feature>